<feature type="compositionally biased region" description="Basic and acidic residues" evidence="1">
    <location>
        <begin position="397"/>
        <end position="432"/>
    </location>
</feature>
<feature type="compositionally biased region" description="Basic and acidic residues" evidence="1">
    <location>
        <begin position="332"/>
        <end position="376"/>
    </location>
</feature>
<dbReference type="PANTHER" id="PTHR10704">
    <property type="entry name" value="CARBOHYDRATE SULFOTRANSFERASE"/>
    <property type="match status" value="1"/>
</dbReference>
<evidence type="ECO:0008006" key="5">
    <source>
        <dbReference type="Google" id="ProtNLM"/>
    </source>
</evidence>
<accession>A0AAE1F9B3</accession>
<proteinExistence type="predicted"/>
<feature type="compositionally biased region" description="Gly residues" evidence="1">
    <location>
        <begin position="200"/>
        <end position="221"/>
    </location>
</feature>
<dbReference type="InterPro" id="IPR051135">
    <property type="entry name" value="Gal/GlcNAc/GalNAc_ST"/>
</dbReference>
<keyword evidence="2" id="KW-1133">Transmembrane helix</keyword>
<dbReference type="PANTHER" id="PTHR10704:SF44">
    <property type="entry name" value="LD35051P-RELATED"/>
    <property type="match status" value="1"/>
</dbReference>
<dbReference type="Pfam" id="PF13469">
    <property type="entry name" value="Sulfotransfer_3"/>
    <property type="match status" value="1"/>
</dbReference>
<sequence>MRVSAWWWWLWRQGRRRGGGGGGGTVTPGSGRVRAGFLGLILAVTLFVYGYWRLLAPLALYHTSLVRWFDTRRSSVIGSLTFLPPANSTIKLESYRPTGSRIPTSLTNKYIYPLQPSVNATVIFGGPATVSDRVVETVNKNSQSLTENGKRSSESELGARYKIDFPSWWGREATAQDTEGGAVVRPGEGEELWEYRGGMLGGVGEGGDGGVAGEDGNGSDGDGGEEESAGGENDGLGFFSGGEGYESGGGDLHEDGVALSTGGEGYGVEAFSNSGDEGIETATYKEEDNGEGFNRTDEEEEVKKWKSRSEEQQHKDNERYTQTQIRQDEEEERRGKDNKEKDRIRKEEQEKGGEGREDREVNREEKEGLVNERNRNFEGQNYTKEQKKINQKTIVVEVKRGRMIKEVKEEQGLRTEEGVEEGGQRTSKDEGKQGQINTGVEEKRSKKTSYRETDRSQTKSEVMGKQGKKTNEDEATNQGQREEQRGQRSPRVILLLSSWRSGSTFLGEILATADNNNTFYSYEPLHEWKVRLVREDNGSTRTAVQLLTDLLHCRLYLHPHHLAYMTSKHWYLRWNTRLASHCLHSNQCTNTTLATQLCTTSHIHVAKVVRLGLQWVLPLLQDPSLNLQLVVLVRDPRAVLSSRARVPWCQDPSCSHPPTVCQAMYQDLRLLPHLLRQYPTRVKMVQYERFLLDLHTSLPDLLSFLHLPLSPAHLHLLILAAKSLGPSRAESKRARRRKRSTYLDSGKSSKRSFHPGSVNENIEGKKMREALNVRGHYPELNTSPDQHETIDQGLAQKLLRKSKETSYKERSDAILEKNSGQGSSNDDGRLGKELGGKSGKGSDQGSSNDGFGKELGEKSDSGSGWSERGTYGTERDLVRQQAELWRHHTSFRQVVEYQRHCGRVLALLGLRVFTSRAQLSNHALPVLLTRSQQQLSRRALWPLN</sequence>
<dbReference type="InterPro" id="IPR027417">
    <property type="entry name" value="P-loop_NTPase"/>
</dbReference>
<reference evidence="3" key="1">
    <citation type="submission" date="2023-10" db="EMBL/GenBank/DDBJ databases">
        <title>Genome assemblies of two species of porcelain crab, Petrolisthes cinctipes and Petrolisthes manimaculis (Anomura: Porcellanidae).</title>
        <authorList>
            <person name="Angst P."/>
        </authorList>
    </citation>
    <scope>NUCLEOTIDE SEQUENCE</scope>
    <source>
        <strain evidence="3">PB745_01</strain>
        <tissue evidence="3">Gill</tissue>
    </source>
</reference>
<protein>
    <recommendedName>
        <fullName evidence="5">Sulfotransferase</fullName>
    </recommendedName>
</protein>
<evidence type="ECO:0000313" key="4">
    <source>
        <dbReference type="Proteomes" id="UP001286313"/>
    </source>
</evidence>
<feature type="region of interest" description="Disordered" evidence="1">
    <location>
        <begin position="728"/>
        <end position="765"/>
    </location>
</feature>
<comment type="caution">
    <text evidence="3">The sequence shown here is derived from an EMBL/GenBank/DDBJ whole genome shotgun (WGS) entry which is preliminary data.</text>
</comment>
<dbReference type="Gene3D" id="3.40.50.300">
    <property type="entry name" value="P-loop containing nucleotide triphosphate hydrolases"/>
    <property type="match status" value="1"/>
</dbReference>
<dbReference type="Proteomes" id="UP001286313">
    <property type="component" value="Unassembled WGS sequence"/>
</dbReference>
<dbReference type="GO" id="GO:0001517">
    <property type="term" value="F:N-acetylglucosamine 6-O-sulfotransferase activity"/>
    <property type="evidence" value="ECO:0007669"/>
    <property type="project" value="TreeGrafter"/>
</dbReference>
<feature type="compositionally biased region" description="Basic and acidic residues" evidence="1">
    <location>
        <begin position="301"/>
        <end position="319"/>
    </location>
</feature>
<keyword evidence="2" id="KW-0812">Transmembrane</keyword>
<evidence type="ECO:0000256" key="1">
    <source>
        <dbReference type="SAM" id="MobiDB-lite"/>
    </source>
</evidence>
<gene>
    <name evidence="3" type="ORF">Pcinc_025145</name>
</gene>
<feature type="compositionally biased region" description="Low complexity" evidence="1">
    <location>
        <begin position="841"/>
        <end position="850"/>
    </location>
</feature>
<evidence type="ECO:0000313" key="3">
    <source>
        <dbReference type="EMBL" id="KAK3869561.1"/>
    </source>
</evidence>
<keyword evidence="4" id="KW-1185">Reference proteome</keyword>
<feature type="region of interest" description="Disordered" evidence="1">
    <location>
        <begin position="801"/>
        <end position="872"/>
    </location>
</feature>
<feature type="compositionally biased region" description="Basic and acidic residues" evidence="1">
    <location>
        <begin position="440"/>
        <end position="458"/>
    </location>
</feature>
<dbReference type="SUPFAM" id="SSF52540">
    <property type="entry name" value="P-loop containing nucleoside triphosphate hydrolases"/>
    <property type="match status" value="1"/>
</dbReference>
<dbReference type="GO" id="GO:0006044">
    <property type="term" value="P:N-acetylglucosamine metabolic process"/>
    <property type="evidence" value="ECO:0007669"/>
    <property type="project" value="TreeGrafter"/>
</dbReference>
<feature type="compositionally biased region" description="Basic and acidic residues" evidence="1">
    <location>
        <begin position="826"/>
        <end position="835"/>
    </location>
</feature>
<keyword evidence="2" id="KW-0472">Membrane</keyword>
<name>A0AAE1F9B3_PETCI</name>
<feature type="compositionally biased region" description="Basic and acidic residues" evidence="1">
    <location>
        <begin position="801"/>
        <end position="815"/>
    </location>
</feature>
<dbReference type="EMBL" id="JAWQEG010002819">
    <property type="protein sequence ID" value="KAK3869561.1"/>
    <property type="molecule type" value="Genomic_DNA"/>
</dbReference>
<feature type="transmembrane region" description="Helical" evidence="2">
    <location>
        <begin position="35"/>
        <end position="52"/>
    </location>
</feature>
<evidence type="ECO:0000256" key="2">
    <source>
        <dbReference type="SAM" id="Phobius"/>
    </source>
</evidence>
<feature type="compositionally biased region" description="Basic and acidic residues" evidence="1">
    <location>
        <begin position="851"/>
        <end position="860"/>
    </location>
</feature>
<feature type="compositionally biased region" description="Gly residues" evidence="1">
    <location>
        <begin position="232"/>
        <end position="250"/>
    </location>
</feature>
<organism evidence="3 4">
    <name type="scientific">Petrolisthes cinctipes</name>
    <name type="common">Flat porcelain crab</name>
    <dbReference type="NCBI Taxonomy" id="88211"/>
    <lineage>
        <taxon>Eukaryota</taxon>
        <taxon>Metazoa</taxon>
        <taxon>Ecdysozoa</taxon>
        <taxon>Arthropoda</taxon>
        <taxon>Crustacea</taxon>
        <taxon>Multicrustacea</taxon>
        <taxon>Malacostraca</taxon>
        <taxon>Eumalacostraca</taxon>
        <taxon>Eucarida</taxon>
        <taxon>Decapoda</taxon>
        <taxon>Pleocyemata</taxon>
        <taxon>Anomura</taxon>
        <taxon>Galatheoidea</taxon>
        <taxon>Porcellanidae</taxon>
        <taxon>Petrolisthes</taxon>
    </lineage>
</organism>
<dbReference type="GO" id="GO:0006790">
    <property type="term" value="P:sulfur compound metabolic process"/>
    <property type="evidence" value="ECO:0007669"/>
    <property type="project" value="TreeGrafter"/>
</dbReference>
<dbReference type="AlphaFoldDB" id="A0AAE1F9B3"/>
<feature type="region of interest" description="Disordered" evidence="1">
    <location>
        <begin position="200"/>
        <end position="488"/>
    </location>
</feature>